<gene>
    <name evidence="1" type="ORF">TRIP_D410163</name>
</gene>
<reference evidence="1" key="1">
    <citation type="submission" date="2018-07" db="EMBL/GenBank/DDBJ databases">
        <authorList>
            <consortium name="Genoscope - CEA"/>
            <person name="William W."/>
        </authorList>
    </citation>
    <scope>NUCLEOTIDE SEQUENCE</scope>
    <source>
        <strain evidence="1">IK1</strain>
    </source>
</reference>
<dbReference type="EMBL" id="UPXZ01000036">
    <property type="protein sequence ID" value="VBB46900.1"/>
    <property type="molecule type" value="Genomic_DNA"/>
</dbReference>
<organism evidence="1">
    <name type="scientific">uncultured Paludibacter sp</name>
    <dbReference type="NCBI Taxonomy" id="497635"/>
    <lineage>
        <taxon>Bacteria</taxon>
        <taxon>Pseudomonadati</taxon>
        <taxon>Bacteroidota</taxon>
        <taxon>Bacteroidia</taxon>
        <taxon>Bacteroidales</taxon>
        <taxon>Paludibacteraceae</taxon>
        <taxon>Paludibacter</taxon>
        <taxon>environmental samples</taxon>
    </lineage>
</organism>
<dbReference type="SUPFAM" id="SSF56925">
    <property type="entry name" value="OMPA-like"/>
    <property type="match status" value="1"/>
</dbReference>
<proteinExistence type="predicted"/>
<dbReference type="Gene3D" id="2.40.160.20">
    <property type="match status" value="1"/>
</dbReference>
<protein>
    <submittedName>
        <fullName evidence="1">Uncharacterized protein</fullName>
    </submittedName>
</protein>
<accession>A0A653AG34</accession>
<dbReference type="InterPro" id="IPR011250">
    <property type="entry name" value="OMP/PagP_B-barrel"/>
</dbReference>
<dbReference type="AlphaFoldDB" id="A0A653AG34"/>
<name>A0A653AG34_9BACT</name>
<sequence>MIHMLKVRSVLVRFLFLHIIFFSVFLADASAQGSFSSSQLGETSVYAATGITKLYGDIGGYVAEKFALVDINTSLAVGFRYTTPFRIGFSFLTEINNHYQGDDKGTHLNYRQMAFKSRQWGYSGQLEITLLGGSYMKDFNPNNIYMFGGGGYSYAKARFLNPDLIRSSDKVKYKEQSPCIYGGFGYQYRLNDQFSLGAEYRATQFFSDFIDGYHPKFSKRDDMSMDFRVIAAYYFEINLSRRKKWDCHCDY</sequence>
<evidence type="ECO:0000313" key="1">
    <source>
        <dbReference type="EMBL" id="VBB46900.1"/>
    </source>
</evidence>